<dbReference type="EMBL" id="JAAZKV010000018">
    <property type="protein sequence ID" value="NMA44633.1"/>
    <property type="molecule type" value="Genomic_DNA"/>
</dbReference>
<protein>
    <submittedName>
        <fullName evidence="5">CoA-binding protein</fullName>
    </submittedName>
</protein>
<evidence type="ECO:0000313" key="5">
    <source>
        <dbReference type="EMBL" id="NMA44633.1"/>
    </source>
</evidence>
<gene>
    <name evidence="5" type="ORF">GX950_02370</name>
</gene>
<dbReference type="Gene3D" id="3.40.50.261">
    <property type="entry name" value="Succinyl-CoA synthetase domains"/>
    <property type="match status" value="2"/>
</dbReference>
<dbReference type="InterPro" id="IPR013815">
    <property type="entry name" value="ATP_grasp_subdomain_1"/>
</dbReference>
<dbReference type="SMART" id="SM00881">
    <property type="entry name" value="CoA_binding"/>
    <property type="match status" value="1"/>
</dbReference>
<dbReference type="Pfam" id="PF13380">
    <property type="entry name" value="CoA_binding_2"/>
    <property type="match status" value="1"/>
</dbReference>
<dbReference type="InterPro" id="IPR051538">
    <property type="entry name" value="Acyl-CoA_Synth/Transferase"/>
</dbReference>
<dbReference type="GO" id="GO:0005524">
    <property type="term" value="F:ATP binding"/>
    <property type="evidence" value="ECO:0007669"/>
    <property type="project" value="UniProtKB-KW"/>
</dbReference>
<dbReference type="Pfam" id="PF13549">
    <property type="entry name" value="ATP-grasp_5"/>
    <property type="match status" value="1"/>
</dbReference>
<dbReference type="InterPro" id="IPR016102">
    <property type="entry name" value="Succinyl-CoA_synth-like"/>
</dbReference>
<dbReference type="SUPFAM" id="SSF51735">
    <property type="entry name" value="NAD(P)-binding Rossmann-fold domains"/>
    <property type="match status" value="1"/>
</dbReference>
<dbReference type="SUPFAM" id="SSF52210">
    <property type="entry name" value="Succinyl-CoA synthetase domains"/>
    <property type="match status" value="2"/>
</dbReference>
<dbReference type="SUPFAM" id="SSF56059">
    <property type="entry name" value="Glutathione synthetase ATP-binding domain-like"/>
    <property type="match status" value="1"/>
</dbReference>
<dbReference type="InterPro" id="IPR032875">
    <property type="entry name" value="Succ_CoA_lig_flav_dom"/>
</dbReference>
<dbReference type="Gene3D" id="3.30.470.20">
    <property type="entry name" value="ATP-grasp fold, B domain"/>
    <property type="match status" value="1"/>
</dbReference>
<organism evidence="5 6">
    <name type="scientific">Candidatus Iainarchaeum sp</name>
    <dbReference type="NCBI Taxonomy" id="3101447"/>
    <lineage>
        <taxon>Archaea</taxon>
        <taxon>Candidatus Iainarchaeota</taxon>
        <taxon>Candidatus Iainarchaeia</taxon>
        <taxon>Candidatus Iainarchaeales</taxon>
        <taxon>Candidatus Iainarchaeaceae</taxon>
        <taxon>Candidatus Iainarchaeum</taxon>
    </lineage>
</organism>
<sequence>MNKNLSKLFSPNSVAIVGASNTPGKVGYSILKNLIEAEFVGEIYPININDKVVQGIKAHHNLGDVKKNIDLVIICVPAPVVIKVMQDCVKANIKNAIIISAGFAETGSEGKKLQEELEKIVSENKINVVGPNTLGIINTENGLNASFASTFPRQGNIAIVSQSGALCTAILDWARQEKVGFSRFISTGNKAFLSESDYFDYLQHDPKTKAVFVYMESMKNTKKFLKEASELAKRKPVIVLKSGRSAQGQKAASSHTGALSVDDEIFSIACQKTNMIRVNSIEGFFDLAKTLSKIKKIKKFNLAVVTNAGGPGVIVADSASVHNFPLPEFSSKTINAVKEINPHASNPLDLIGDAKPIDYRTALRVLQDDSGIDLVYCLLTPQSMTNPERVADIIISLNKRKPIICSFIGGTSVSHPKRFLKENGVLEFETPERGIKALSRIKGYYERKNLKKIFDQKITPNKEIKKTLKSKPKLNLKESFELLNKHNIKTTPTIFVTSIKEIEQKINLIKFPVALKTGSGLAHKTDFGLVKANIKNKEELIKEAEKMFLISKEKKLEEILAIQEMIQGQEILVSSITNEFGKIITYGLGGIFVEIMKDVSQKIAPINESDLEEMFSEVKGTKVLLGARTKKKYNIDSLKKLIKSISDLALTYPEIKEIEFNPVIVTENDSFVVDCVINTNN</sequence>
<dbReference type="PANTHER" id="PTHR43334">
    <property type="entry name" value="ACETATE--COA LIGASE [ADP-FORMING]"/>
    <property type="match status" value="1"/>
</dbReference>
<comment type="caution">
    <text evidence="5">The sequence shown here is derived from an EMBL/GenBank/DDBJ whole genome shotgun (WGS) entry which is preliminary data.</text>
</comment>
<dbReference type="InterPro" id="IPR003781">
    <property type="entry name" value="CoA-bd"/>
</dbReference>
<dbReference type="Pfam" id="PF13607">
    <property type="entry name" value="Succ_CoA_lig"/>
    <property type="match status" value="1"/>
</dbReference>
<feature type="domain" description="CoA-binding" evidence="4">
    <location>
        <begin position="8"/>
        <end position="103"/>
    </location>
</feature>
<keyword evidence="3" id="KW-0067">ATP-binding</keyword>
<keyword evidence="1" id="KW-0436">Ligase</keyword>
<accession>A0A7K4BZG7</accession>
<dbReference type="Gene3D" id="3.30.1490.20">
    <property type="entry name" value="ATP-grasp fold, A domain"/>
    <property type="match status" value="1"/>
</dbReference>
<keyword evidence="2" id="KW-0547">Nucleotide-binding</keyword>
<dbReference type="Gene3D" id="3.40.50.720">
    <property type="entry name" value="NAD(P)-binding Rossmann-like Domain"/>
    <property type="match status" value="1"/>
</dbReference>
<dbReference type="GO" id="GO:0016874">
    <property type="term" value="F:ligase activity"/>
    <property type="evidence" value="ECO:0007669"/>
    <property type="project" value="UniProtKB-KW"/>
</dbReference>
<dbReference type="PANTHER" id="PTHR43334:SF1">
    <property type="entry name" value="3-HYDROXYPROPIONATE--COA LIGASE [ADP-FORMING]"/>
    <property type="match status" value="1"/>
</dbReference>
<evidence type="ECO:0000256" key="1">
    <source>
        <dbReference type="ARBA" id="ARBA00022598"/>
    </source>
</evidence>
<dbReference type="Proteomes" id="UP000526302">
    <property type="component" value="Unassembled WGS sequence"/>
</dbReference>
<evidence type="ECO:0000256" key="2">
    <source>
        <dbReference type="ARBA" id="ARBA00022741"/>
    </source>
</evidence>
<proteinExistence type="predicted"/>
<evidence type="ECO:0000313" key="6">
    <source>
        <dbReference type="Proteomes" id="UP000526302"/>
    </source>
</evidence>
<evidence type="ECO:0000259" key="4">
    <source>
        <dbReference type="SMART" id="SM00881"/>
    </source>
</evidence>
<dbReference type="AlphaFoldDB" id="A0A7K4BZG7"/>
<dbReference type="InterPro" id="IPR036291">
    <property type="entry name" value="NAD(P)-bd_dom_sf"/>
</dbReference>
<reference evidence="5 6" key="1">
    <citation type="journal article" date="2020" name="Biotechnol. Biofuels">
        <title>New insights from the biogas microbiome by comprehensive genome-resolved metagenomics of nearly 1600 species originating from multiple anaerobic digesters.</title>
        <authorList>
            <person name="Campanaro S."/>
            <person name="Treu L."/>
            <person name="Rodriguez-R L.M."/>
            <person name="Kovalovszki A."/>
            <person name="Ziels R.M."/>
            <person name="Maus I."/>
            <person name="Zhu X."/>
            <person name="Kougias P.G."/>
            <person name="Basile A."/>
            <person name="Luo G."/>
            <person name="Schluter A."/>
            <person name="Konstantinidis K.T."/>
            <person name="Angelidaki I."/>
        </authorList>
    </citation>
    <scope>NUCLEOTIDE SEQUENCE [LARGE SCALE GENOMIC DNA]</scope>
    <source>
        <strain evidence="5">AS22ysBPME_79</strain>
    </source>
</reference>
<evidence type="ECO:0000256" key="3">
    <source>
        <dbReference type="ARBA" id="ARBA00022840"/>
    </source>
</evidence>
<name>A0A7K4BZG7_9ARCH</name>